<protein>
    <recommendedName>
        <fullName evidence="1">HTH cro/C1-type domain-containing protein</fullName>
    </recommendedName>
</protein>
<comment type="caution">
    <text evidence="2">The sequence shown here is derived from an EMBL/GenBank/DDBJ whole genome shotgun (WGS) entry which is preliminary data.</text>
</comment>
<dbReference type="GO" id="GO:0003677">
    <property type="term" value="F:DNA binding"/>
    <property type="evidence" value="ECO:0007669"/>
    <property type="project" value="InterPro"/>
</dbReference>
<evidence type="ECO:0000313" key="2">
    <source>
        <dbReference type="EMBL" id="GEL25148.1"/>
    </source>
</evidence>
<dbReference type="Proteomes" id="UP000321685">
    <property type="component" value="Unassembled WGS sequence"/>
</dbReference>
<organism evidence="2 3">
    <name type="scientific">Pseudonocardia sulfidoxydans NBRC 16205</name>
    <dbReference type="NCBI Taxonomy" id="1223511"/>
    <lineage>
        <taxon>Bacteria</taxon>
        <taxon>Bacillati</taxon>
        <taxon>Actinomycetota</taxon>
        <taxon>Actinomycetes</taxon>
        <taxon>Pseudonocardiales</taxon>
        <taxon>Pseudonocardiaceae</taxon>
        <taxon>Pseudonocardia</taxon>
    </lineage>
</organism>
<reference evidence="2 3" key="1">
    <citation type="submission" date="2019-07" db="EMBL/GenBank/DDBJ databases">
        <title>Whole genome shotgun sequence of Pseudonocardia sulfidoxydans NBRC 16205.</title>
        <authorList>
            <person name="Hosoyama A."/>
            <person name="Uohara A."/>
            <person name="Ohji S."/>
            <person name="Ichikawa N."/>
        </authorList>
    </citation>
    <scope>NUCLEOTIDE SEQUENCE [LARGE SCALE GENOMIC DNA]</scope>
    <source>
        <strain evidence="2 3">NBRC 16205</strain>
    </source>
</reference>
<evidence type="ECO:0000259" key="1">
    <source>
        <dbReference type="PROSITE" id="PS50943"/>
    </source>
</evidence>
<dbReference type="InterPro" id="IPR010982">
    <property type="entry name" value="Lambda_DNA-bd_dom_sf"/>
</dbReference>
<dbReference type="InterPro" id="IPR001387">
    <property type="entry name" value="Cro/C1-type_HTH"/>
</dbReference>
<dbReference type="EMBL" id="BJVJ01000046">
    <property type="protein sequence ID" value="GEL25148.1"/>
    <property type="molecule type" value="Genomic_DNA"/>
</dbReference>
<dbReference type="PROSITE" id="PS50943">
    <property type="entry name" value="HTH_CROC1"/>
    <property type="match status" value="1"/>
</dbReference>
<dbReference type="RefSeq" id="WP_147110791.1">
    <property type="nucleotide sequence ID" value="NZ_BJVJ01000046.1"/>
</dbReference>
<dbReference type="Gene3D" id="1.10.260.40">
    <property type="entry name" value="lambda repressor-like DNA-binding domains"/>
    <property type="match status" value="1"/>
</dbReference>
<dbReference type="CDD" id="cd00093">
    <property type="entry name" value="HTH_XRE"/>
    <property type="match status" value="1"/>
</dbReference>
<dbReference type="OrthoDB" id="3576575at2"/>
<feature type="domain" description="HTH cro/C1-type" evidence="1">
    <location>
        <begin position="22"/>
        <end position="88"/>
    </location>
</feature>
<dbReference type="SMART" id="SM00530">
    <property type="entry name" value="HTH_XRE"/>
    <property type="match status" value="1"/>
</dbReference>
<keyword evidence="3" id="KW-1185">Reference proteome</keyword>
<dbReference type="AlphaFoldDB" id="A0A511DQ08"/>
<gene>
    <name evidence="2" type="ORF">PSU4_41020</name>
</gene>
<accession>A0A511DQ08</accession>
<dbReference type="SUPFAM" id="SSF47413">
    <property type="entry name" value="lambda repressor-like DNA-binding domains"/>
    <property type="match status" value="1"/>
</dbReference>
<sequence>MTVAADPDKIVAVKAEEIGSALRAERAARGWSLSDAAREIGVLAARTGRRVASTGSLRTQLSRWENGRVTADADSLALLAELYETPELRADRQDPAGAPMASPAERLRAALTRAAAVDDATLHLLRAQLAVNAELDATLGAAGAGQAVAAAIEQLDATSVHTVDPRRRRAVAELLAQAALLGGWQALDQDEPDVAFTRHRVALDAARLADAPALTGQALAGCASALLAVGLPAEAEAVLAEAPASGAGAAWVRIAHAEIRMSCGERDDATRLYDDAATFAPAGEAAGDGDRPVPWRPGVVPATAAPPIARRRGAALAPYDDAALEQLRAGVEEPGLPARERARLRTQLVLALVARGVRAEAEEQAGRARALAGTIGSHREQRLLDEVLG</sequence>
<name>A0A511DQ08_9PSEU</name>
<evidence type="ECO:0000313" key="3">
    <source>
        <dbReference type="Proteomes" id="UP000321685"/>
    </source>
</evidence>
<proteinExistence type="predicted"/>